<dbReference type="EMBL" id="SRLO01000133">
    <property type="protein sequence ID" value="TNN72737.1"/>
    <property type="molecule type" value="Genomic_DNA"/>
</dbReference>
<keyword evidence="2" id="KW-1185">Reference proteome</keyword>
<comment type="caution">
    <text evidence="1">The sequence shown here is derived from an EMBL/GenBank/DDBJ whole genome shotgun (WGS) entry which is preliminary data.</text>
</comment>
<sequence length="69" mass="7822">METGTENSCGGKKCFATQAYLQQLHDEYKWLRSSHQLIQLWETSGVIVEHVPHAAHVSLALQRVFPLSD</sequence>
<name>A0A4Z2I428_9TELE</name>
<dbReference type="Proteomes" id="UP000314294">
    <property type="component" value="Unassembled WGS sequence"/>
</dbReference>
<accession>A0A4Z2I428</accession>
<protein>
    <submittedName>
        <fullName evidence="1">Uncharacterized protein</fullName>
    </submittedName>
</protein>
<organism evidence="1 2">
    <name type="scientific">Liparis tanakae</name>
    <name type="common">Tanaka's snailfish</name>
    <dbReference type="NCBI Taxonomy" id="230148"/>
    <lineage>
        <taxon>Eukaryota</taxon>
        <taxon>Metazoa</taxon>
        <taxon>Chordata</taxon>
        <taxon>Craniata</taxon>
        <taxon>Vertebrata</taxon>
        <taxon>Euteleostomi</taxon>
        <taxon>Actinopterygii</taxon>
        <taxon>Neopterygii</taxon>
        <taxon>Teleostei</taxon>
        <taxon>Neoteleostei</taxon>
        <taxon>Acanthomorphata</taxon>
        <taxon>Eupercaria</taxon>
        <taxon>Perciformes</taxon>
        <taxon>Cottioidei</taxon>
        <taxon>Cottales</taxon>
        <taxon>Liparidae</taxon>
        <taxon>Liparis</taxon>
    </lineage>
</organism>
<proteinExistence type="predicted"/>
<gene>
    <name evidence="1" type="ORF">EYF80_017021</name>
</gene>
<dbReference type="AlphaFoldDB" id="A0A4Z2I428"/>
<evidence type="ECO:0000313" key="1">
    <source>
        <dbReference type="EMBL" id="TNN72737.1"/>
    </source>
</evidence>
<reference evidence="1 2" key="1">
    <citation type="submission" date="2019-03" db="EMBL/GenBank/DDBJ databases">
        <title>First draft genome of Liparis tanakae, snailfish: a comprehensive survey of snailfish specific genes.</title>
        <authorList>
            <person name="Kim W."/>
            <person name="Song I."/>
            <person name="Jeong J.-H."/>
            <person name="Kim D."/>
            <person name="Kim S."/>
            <person name="Ryu S."/>
            <person name="Song J.Y."/>
            <person name="Lee S.K."/>
        </authorList>
    </citation>
    <scope>NUCLEOTIDE SEQUENCE [LARGE SCALE GENOMIC DNA]</scope>
    <source>
        <tissue evidence="1">Muscle</tissue>
    </source>
</reference>
<evidence type="ECO:0000313" key="2">
    <source>
        <dbReference type="Proteomes" id="UP000314294"/>
    </source>
</evidence>